<dbReference type="KEGG" id="plyc:GXP70_23865"/>
<evidence type="ECO:0000313" key="3">
    <source>
        <dbReference type="Proteomes" id="UP000476064"/>
    </source>
</evidence>
<name>A0A6C0G731_9BACL</name>
<dbReference type="AlphaFoldDB" id="A0A6C0G731"/>
<dbReference type="Proteomes" id="UP000476064">
    <property type="component" value="Chromosome"/>
</dbReference>
<reference evidence="2 3" key="1">
    <citation type="submission" date="2020-01" db="EMBL/GenBank/DDBJ databases">
        <title>Paenibacillus sp. nov., isolated from tomato rhizosphere.</title>
        <authorList>
            <person name="Weon H.-Y."/>
            <person name="Lee S.A."/>
        </authorList>
    </citation>
    <scope>NUCLEOTIDE SEQUENCE [LARGE SCALE GENOMIC DNA]</scope>
    <source>
        <strain evidence="2 3">12200R-189</strain>
    </source>
</reference>
<dbReference type="RefSeq" id="WP_162359146.1">
    <property type="nucleotide sequence ID" value="NZ_CP048209.1"/>
</dbReference>
<gene>
    <name evidence="2" type="ORF">GXP70_23865</name>
</gene>
<dbReference type="EMBL" id="CP048209">
    <property type="protein sequence ID" value="QHT62715.1"/>
    <property type="molecule type" value="Genomic_DNA"/>
</dbReference>
<feature type="compositionally biased region" description="Low complexity" evidence="1">
    <location>
        <begin position="137"/>
        <end position="148"/>
    </location>
</feature>
<feature type="region of interest" description="Disordered" evidence="1">
    <location>
        <begin position="1"/>
        <end position="74"/>
    </location>
</feature>
<accession>A0A6C0G731</accession>
<feature type="region of interest" description="Disordered" evidence="1">
    <location>
        <begin position="135"/>
        <end position="163"/>
    </location>
</feature>
<proteinExistence type="predicted"/>
<protein>
    <submittedName>
        <fullName evidence="2">Uncharacterized protein</fullName>
    </submittedName>
</protein>
<sequence length="163" mass="16502">MTEPPGKTGTPHAAGMSGKSRSLHAAGRTGTPHAAGMSDKFGPLHATDKTGTLQAAGMKATARPDTPLPARPSLHVRRRIRYAIAVSSAFSAAGAVQRGQGTDAAGAVQRGQGTDAAGAVQRGQGTDAAGAVQRVQATGAAGTPPGGTRESWYLWRQPEPPTM</sequence>
<keyword evidence="3" id="KW-1185">Reference proteome</keyword>
<evidence type="ECO:0000256" key="1">
    <source>
        <dbReference type="SAM" id="MobiDB-lite"/>
    </source>
</evidence>
<organism evidence="2 3">
    <name type="scientific">Paenibacillus lycopersici</name>
    <dbReference type="NCBI Taxonomy" id="2704462"/>
    <lineage>
        <taxon>Bacteria</taxon>
        <taxon>Bacillati</taxon>
        <taxon>Bacillota</taxon>
        <taxon>Bacilli</taxon>
        <taxon>Bacillales</taxon>
        <taxon>Paenibacillaceae</taxon>
        <taxon>Paenibacillus</taxon>
    </lineage>
</organism>
<evidence type="ECO:0000313" key="2">
    <source>
        <dbReference type="EMBL" id="QHT62715.1"/>
    </source>
</evidence>